<evidence type="ECO:0000256" key="1">
    <source>
        <dbReference type="ARBA" id="ARBA00007189"/>
    </source>
</evidence>
<dbReference type="EMBL" id="CP003051">
    <property type="protein sequence ID" value="AGA90808.1"/>
    <property type="molecule type" value="Genomic_DNA"/>
</dbReference>
<accession>L0GVL5</accession>
<keyword evidence="4" id="KW-1185">Reference proteome</keyword>
<name>L0GVL5_9GAMM</name>
<reference evidence="3 4" key="1">
    <citation type="submission" date="2011-09" db="EMBL/GenBank/DDBJ databases">
        <title>Complete sequence of chromosome of Thioflavicoccus mobilis 8321.</title>
        <authorList>
            <consortium name="US DOE Joint Genome Institute"/>
            <person name="Lucas S."/>
            <person name="Han J."/>
            <person name="Lapidus A."/>
            <person name="Cheng J.-F."/>
            <person name="Goodwin L."/>
            <person name="Pitluck S."/>
            <person name="Peters L."/>
            <person name="Ovchinnikova G."/>
            <person name="Lu M."/>
            <person name="Detter J.C."/>
            <person name="Han C."/>
            <person name="Tapia R."/>
            <person name="Land M."/>
            <person name="Hauser L."/>
            <person name="Kyrpides N."/>
            <person name="Ivanova N."/>
            <person name="Pagani I."/>
            <person name="Vogl K."/>
            <person name="Liu Z."/>
            <person name="Imhoff J."/>
            <person name="Thiel V."/>
            <person name="Frigaard N.-U."/>
            <person name="Bryant D."/>
            <person name="Woyke T."/>
        </authorList>
    </citation>
    <scope>NUCLEOTIDE SEQUENCE [LARGE SCALE GENOMIC DNA]</scope>
    <source>
        <strain evidence="3 4">8321</strain>
    </source>
</reference>
<dbReference type="InterPro" id="IPR016772">
    <property type="entry name" value="UCP020408"/>
</dbReference>
<dbReference type="Proteomes" id="UP000010816">
    <property type="component" value="Chromosome"/>
</dbReference>
<organism evidence="3 4">
    <name type="scientific">Thioflavicoccus mobilis 8321</name>
    <dbReference type="NCBI Taxonomy" id="765912"/>
    <lineage>
        <taxon>Bacteria</taxon>
        <taxon>Pseudomonadati</taxon>
        <taxon>Pseudomonadota</taxon>
        <taxon>Gammaproteobacteria</taxon>
        <taxon>Chromatiales</taxon>
        <taxon>Chromatiaceae</taxon>
        <taxon>Thioflavicoccus</taxon>
    </lineage>
</organism>
<sequence length="454" mass="49960">MCDIHESTASGRPAIAPSHPAGNRPTAFAGGDGLMPFKHPALARGLPDAPLPALPTTAQTGTARKKSALKLWDVDHKYHCPIVGTCLHVDELRRLLEKVEDQRLRQLSDYQVHVAFVGAADTKNALSLATQKLLDRRFATSIRRFARAKTAREVTRLWHEAVAAGEVSGPFWALMSHPKADTETRALAYEEVHMLSHQIGAGLRAEAKALAEARARAERIECERRSEARRYEQRLAERDRQLAALREALARSEEEGRRQRTAISATPTEEDAHRIAAVEAELAAARQAHEATAEEARRLRRRQRSSEDEIARLTAALGEQQAAAAALERLLPGDTADDCPAGCPAGRDCKDCVDLRGRRILCIGGRGTLAEHYRDLVARCNGELVRHDGGLEDSHHRLESMMAAADAIVCPADFVSHNAYQRAKRFCKRYAKPCILMRSSGIASFARALEQLAA</sequence>
<feature type="region of interest" description="Disordered" evidence="2">
    <location>
        <begin position="1"/>
        <end position="27"/>
    </location>
</feature>
<feature type="region of interest" description="Disordered" evidence="2">
    <location>
        <begin position="251"/>
        <end position="271"/>
    </location>
</feature>
<gene>
    <name evidence="3" type="ORF">Thimo_2054</name>
</gene>
<dbReference type="eggNOG" id="COG3206">
    <property type="taxonomic scope" value="Bacteria"/>
</dbReference>
<dbReference type="KEGG" id="tmb:Thimo_2054"/>
<dbReference type="PATRIC" id="fig|765912.4.peg.2010"/>
<dbReference type="HOGENOM" id="CLU_042408_0_0_6"/>
<dbReference type="AlphaFoldDB" id="L0GVL5"/>
<evidence type="ECO:0000313" key="4">
    <source>
        <dbReference type="Proteomes" id="UP000010816"/>
    </source>
</evidence>
<comment type="similarity">
    <text evidence="1">Belongs to the UPF0751 family.</text>
</comment>
<protein>
    <submittedName>
        <fullName evidence="3">Membrane-bound metallopeptidase</fullName>
    </submittedName>
</protein>
<dbReference type="STRING" id="765912.Thimo_2054"/>
<evidence type="ECO:0000313" key="3">
    <source>
        <dbReference type="EMBL" id="AGA90808.1"/>
    </source>
</evidence>
<proteinExistence type="inferred from homology"/>
<dbReference type="Pfam" id="PF10087">
    <property type="entry name" value="DUF2325"/>
    <property type="match status" value="1"/>
</dbReference>
<evidence type="ECO:0000256" key="2">
    <source>
        <dbReference type="SAM" id="MobiDB-lite"/>
    </source>
</evidence>